<dbReference type="Proteomes" id="UP000008080">
    <property type="component" value="Chromosome"/>
</dbReference>
<dbReference type="HOGENOM" id="CLU_104509_0_0_7"/>
<gene>
    <name evidence="1" type="ordered locus">Bd0096</name>
</gene>
<dbReference type="AlphaFoldDB" id="Q6MRI3"/>
<name>Q6MRI3_BDEBA</name>
<dbReference type="EMBL" id="BX842646">
    <property type="protein sequence ID" value="CAE77775.1"/>
    <property type="molecule type" value="Genomic_DNA"/>
</dbReference>
<accession>Q6MRI3</accession>
<dbReference type="STRING" id="264462.Bd0096"/>
<dbReference type="KEGG" id="bba:Bd0096"/>
<organism evidence="1 2">
    <name type="scientific">Bdellovibrio bacteriovorus (strain ATCC 15356 / DSM 50701 / NCIMB 9529 / HD100)</name>
    <dbReference type="NCBI Taxonomy" id="264462"/>
    <lineage>
        <taxon>Bacteria</taxon>
        <taxon>Pseudomonadati</taxon>
        <taxon>Bdellovibrionota</taxon>
        <taxon>Bdellovibrionia</taxon>
        <taxon>Bdellovibrionales</taxon>
        <taxon>Pseudobdellovibrionaceae</taxon>
        <taxon>Bdellovibrio</taxon>
    </lineage>
</organism>
<reference evidence="1 2" key="1">
    <citation type="journal article" date="2004" name="Science">
        <title>A predator unmasked: life cycle of Bdellovibrio bacteriovorus from a genomic perspective.</title>
        <authorList>
            <person name="Rendulic S."/>
            <person name="Jagtap P."/>
            <person name="Rosinus A."/>
            <person name="Eppinger M."/>
            <person name="Baar C."/>
            <person name="Lanz C."/>
            <person name="Keller H."/>
            <person name="Lambert C."/>
            <person name="Evans K.J."/>
            <person name="Goesmann A."/>
            <person name="Meyer F."/>
            <person name="Sockett R.E."/>
            <person name="Schuster S.C."/>
        </authorList>
    </citation>
    <scope>NUCLEOTIDE SEQUENCE [LARGE SCALE GENOMIC DNA]</scope>
    <source>
        <strain evidence="2">ATCC 15356 / DSM 50701 / NCIMB 9529 / HD100</strain>
    </source>
</reference>
<sequence>MARGPNPGPPLYQFPVKPILSQSDPKGPLFGVQIVYIANEPSFAGHSLCIMGTWNYRTSAGGLMRLIKYLPLIAFWSLTTFTMKAGAEVKSYREWKTERVQQAQVKVTTLKSQIDARKGIRLAAGGTDPNMAHRAGLEAVASQDISVEKLERELREEIYDLEVAKDLSVTDYFVGYLTKVQDKKTAFNEVAGKLSPEEVAELMTAYANSVFGAHSSDLPASANNFGKDGVK</sequence>
<keyword evidence="2" id="KW-1185">Reference proteome</keyword>
<evidence type="ECO:0000313" key="1">
    <source>
        <dbReference type="EMBL" id="CAE77775.1"/>
    </source>
</evidence>
<proteinExistence type="predicted"/>
<evidence type="ECO:0000313" key="2">
    <source>
        <dbReference type="Proteomes" id="UP000008080"/>
    </source>
</evidence>
<protein>
    <submittedName>
        <fullName evidence="1">Uncharacterized protein</fullName>
    </submittedName>
</protein>